<keyword evidence="12" id="KW-1185">Reference proteome</keyword>
<dbReference type="InterPro" id="IPR036955">
    <property type="entry name" value="AP2/ERF_dom_sf"/>
</dbReference>
<evidence type="ECO:0000313" key="11">
    <source>
        <dbReference type="EnsemblPlants" id="PAC:32979717.CDS.1"/>
    </source>
</evidence>
<evidence type="ECO:0000256" key="5">
    <source>
        <dbReference type="ARBA" id="ARBA00023163"/>
    </source>
</evidence>
<protein>
    <recommendedName>
        <fullName evidence="9">AP2/ERF domain-containing protein</fullName>
    </recommendedName>
</protein>
<dbReference type="Proteomes" id="UP000006727">
    <property type="component" value="Chromosome 25"/>
</dbReference>
<dbReference type="InterPro" id="IPR045277">
    <property type="entry name" value="DRE1A-I"/>
</dbReference>
<keyword evidence="5" id="KW-0804">Transcription</keyword>
<dbReference type="KEGG" id="ppp:112277223"/>
<feature type="region of interest" description="Disordered" evidence="8">
    <location>
        <begin position="43"/>
        <end position="67"/>
    </location>
</feature>
<proteinExistence type="inferred from homology"/>
<dbReference type="CDD" id="cd00018">
    <property type="entry name" value="AP2"/>
    <property type="match status" value="1"/>
</dbReference>
<evidence type="ECO:0000256" key="1">
    <source>
        <dbReference type="ARBA" id="ARBA00004123"/>
    </source>
</evidence>
<dbReference type="SMART" id="SM00380">
    <property type="entry name" value="AP2"/>
    <property type="match status" value="1"/>
</dbReference>
<dbReference type="InterPro" id="IPR016177">
    <property type="entry name" value="DNA-bd_dom_sf"/>
</dbReference>
<dbReference type="GeneID" id="112277223"/>
<dbReference type="SUPFAM" id="SSF54171">
    <property type="entry name" value="DNA-binding domain"/>
    <property type="match status" value="1"/>
</dbReference>
<dbReference type="AlphaFoldDB" id="A0A2K1IDD1"/>
<dbReference type="EMBL" id="ABEU02000025">
    <property type="protein sequence ID" value="PNR27282.1"/>
    <property type="molecule type" value="Genomic_DNA"/>
</dbReference>
<dbReference type="GO" id="GO:0003700">
    <property type="term" value="F:DNA-binding transcription factor activity"/>
    <property type="evidence" value="ECO:0007669"/>
    <property type="project" value="InterPro"/>
</dbReference>
<evidence type="ECO:0000256" key="4">
    <source>
        <dbReference type="ARBA" id="ARBA00023159"/>
    </source>
</evidence>
<dbReference type="GO" id="GO:0005634">
    <property type="term" value="C:nucleus"/>
    <property type="evidence" value="ECO:0007669"/>
    <property type="project" value="UniProtKB-SubCell"/>
</dbReference>
<reference evidence="10 12" key="2">
    <citation type="journal article" date="2018" name="Plant J.">
        <title>The Physcomitrella patens chromosome-scale assembly reveals moss genome structure and evolution.</title>
        <authorList>
            <person name="Lang D."/>
            <person name="Ullrich K.K."/>
            <person name="Murat F."/>
            <person name="Fuchs J."/>
            <person name="Jenkins J."/>
            <person name="Haas F.B."/>
            <person name="Piednoel M."/>
            <person name="Gundlach H."/>
            <person name="Van Bel M."/>
            <person name="Meyberg R."/>
            <person name="Vives C."/>
            <person name="Morata J."/>
            <person name="Symeonidi A."/>
            <person name="Hiss M."/>
            <person name="Muchero W."/>
            <person name="Kamisugi Y."/>
            <person name="Saleh O."/>
            <person name="Blanc G."/>
            <person name="Decker E.L."/>
            <person name="van Gessel N."/>
            <person name="Grimwood J."/>
            <person name="Hayes R.D."/>
            <person name="Graham S.W."/>
            <person name="Gunter L.E."/>
            <person name="McDaniel S.F."/>
            <person name="Hoernstein S.N.W."/>
            <person name="Larsson A."/>
            <person name="Li F.W."/>
            <person name="Perroud P.F."/>
            <person name="Phillips J."/>
            <person name="Ranjan P."/>
            <person name="Rokshar D.S."/>
            <person name="Rothfels C.J."/>
            <person name="Schneider L."/>
            <person name="Shu S."/>
            <person name="Stevenson D.W."/>
            <person name="Thummler F."/>
            <person name="Tillich M."/>
            <person name="Villarreal Aguilar J.C."/>
            <person name="Widiez T."/>
            <person name="Wong G.K."/>
            <person name="Wymore A."/>
            <person name="Zhang Y."/>
            <person name="Zimmer A.D."/>
            <person name="Quatrano R.S."/>
            <person name="Mayer K.F.X."/>
            <person name="Goodstein D."/>
            <person name="Casacuberta J.M."/>
            <person name="Vandepoele K."/>
            <person name="Reski R."/>
            <person name="Cuming A.C."/>
            <person name="Tuskan G.A."/>
            <person name="Maumus F."/>
            <person name="Salse J."/>
            <person name="Schmutz J."/>
            <person name="Rensing S.A."/>
        </authorList>
    </citation>
    <scope>NUCLEOTIDE SEQUENCE [LARGE SCALE GENOMIC DNA]</scope>
    <source>
        <strain evidence="11 12">cv. Gransden 2004</strain>
    </source>
</reference>
<dbReference type="RefSeq" id="XP_024365081.1">
    <property type="nucleotide sequence ID" value="XM_024509313.2"/>
</dbReference>
<keyword evidence="2" id="KW-0805">Transcription regulation</keyword>
<evidence type="ECO:0000256" key="2">
    <source>
        <dbReference type="ARBA" id="ARBA00023015"/>
    </source>
</evidence>
<dbReference type="EnsemblPlants" id="Pp3c25_1190V3.1">
    <property type="protein sequence ID" value="PAC:32979717.CDS.1"/>
    <property type="gene ID" value="Pp3c25_1190"/>
</dbReference>
<keyword evidence="6" id="KW-0539">Nucleus</keyword>
<keyword evidence="3" id="KW-0238">DNA-binding</keyword>
<reference evidence="10 12" key="1">
    <citation type="journal article" date="2008" name="Science">
        <title>The Physcomitrella genome reveals evolutionary insights into the conquest of land by plants.</title>
        <authorList>
            <person name="Rensing S."/>
            <person name="Lang D."/>
            <person name="Zimmer A."/>
            <person name="Terry A."/>
            <person name="Salamov A."/>
            <person name="Shapiro H."/>
            <person name="Nishiyama T."/>
            <person name="Perroud P.-F."/>
            <person name="Lindquist E."/>
            <person name="Kamisugi Y."/>
            <person name="Tanahashi T."/>
            <person name="Sakakibara K."/>
            <person name="Fujita T."/>
            <person name="Oishi K."/>
            <person name="Shin-I T."/>
            <person name="Kuroki Y."/>
            <person name="Toyoda A."/>
            <person name="Suzuki Y."/>
            <person name="Hashimoto A."/>
            <person name="Yamaguchi K."/>
            <person name="Sugano A."/>
            <person name="Kohara Y."/>
            <person name="Fujiyama A."/>
            <person name="Anterola A."/>
            <person name="Aoki S."/>
            <person name="Ashton N."/>
            <person name="Barbazuk W.B."/>
            <person name="Barker E."/>
            <person name="Bennetzen J."/>
            <person name="Bezanilla M."/>
            <person name="Blankenship R."/>
            <person name="Cho S.H."/>
            <person name="Dutcher S."/>
            <person name="Estelle M."/>
            <person name="Fawcett J.A."/>
            <person name="Gundlach H."/>
            <person name="Hanada K."/>
            <person name="Heyl A."/>
            <person name="Hicks K.A."/>
            <person name="Hugh J."/>
            <person name="Lohr M."/>
            <person name="Mayer K."/>
            <person name="Melkozernov A."/>
            <person name="Murata T."/>
            <person name="Nelson D."/>
            <person name="Pils B."/>
            <person name="Prigge M."/>
            <person name="Reiss B."/>
            <person name="Renner T."/>
            <person name="Rombauts S."/>
            <person name="Rushton P."/>
            <person name="Sanderfoot A."/>
            <person name="Schween G."/>
            <person name="Shiu S.-H."/>
            <person name="Stueber K."/>
            <person name="Theodoulou F.L."/>
            <person name="Tu H."/>
            <person name="Van de Peer Y."/>
            <person name="Verrier P.J."/>
            <person name="Waters E."/>
            <person name="Wood A."/>
            <person name="Yang L."/>
            <person name="Cove D."/>
            <person name="Cuming A."/>
            <person name="Hasebe M."/>
            <person name="Lucas S."/>
            <person name="Mishler D.B."/>
            <person name="Reski R."/>
            <person name="Grigoriev I."/>
            <person name="Quatrano R.S."/>
            <person name="Boore J.L."/>
        </authorList>
    </citation>
    <scope>NUCLEOTIDE SEQUENCE [LARGE SCALE GENOMIC DNA]</scope>
    <source>
        <strain evidence="11 12">cv. Gransden 2004</strain>
    </source>
</reference>
<feature type="compositionally biased region" description="Pro residues" evidence="8">
    <location>
        <begin position="45"/>
        <end position="63"/>
    </location>
</feature>
<evidence type="ECO:0000256" key="8">
    <source>
        <dbReference type="SAM" id="MobiDB-lite"/>
    </source>
</evidence>
<evidence type="ECO:0000259" key="9">
    <source>
        <dbReference type="PROSITE" id="PS51032"/>
    </source>
</evidence>
<dbReference type="Gramene" id="Pp3c25_1190V3.2">
    <property type="protein sequence ID" value="PAC:32979718.CDS.1"/>
    <property type="gene ID" value="Pp3c25_1190"/>
</dbReference>
<name>A0A2K1IDD1_PHYPA</name>
<evidence type="ECO:0000256" key="6">
    <source>
        <dbReference type="ARBA" id="ARBA00023242"/>
    </source>
</evidence>
<dbReference type="PROSITE" id="PS51032">
    <property type="entry name" value="AP2_ERF"/>
    <property type="match status" value="1"/>
</dbReference>
<evidence type="ECO:0000313" key="10">
    <source>
        <dbReference type="EMBL" id="PNR27282.1"/>
    </source>
</evidence>
<dbReference type="PANTHER" id="PTHR31839:SF2">
    <property type="entry name" value="DEHYDRATION-RESPONSIVE ELEMENT-BINDING PROTEIN 1D"/>
    <property type="match status" value="1"/>
</dbReference>
<dbReference type="InterPro" id="IPR001471">
    <property type="entry name" value="AP2/ERF_dom"/>
</dbReference>
<evidence type="ECO:0000313" key="12">
    <source>
        <dbReference type="Proteomes" id="UP000006727"/>
    </source>
</evidence>
<organism evidence="10">
    <name type="scientific">Physcomitrium patens</name>
    <name type="common">Spreading-leaved earth moss</name>
    <name type="synonym">Physcomitrella patens</name>
    <dbReference type="NCBI Taxonomy" id="3218"/>
    <lineage>
        <taxon>Eukaryota</taxon>
        <taxon>Viridiplantae</taxon>
        <taxon>Streptophyta</taxon>
        <taxon>Embryophyta</taxon>
        <taxon>Bryophyta</taxon>
        <taxon>Bryophytina</taxon>
        <taxon>Bryopsida</taxon>
        <taxon>Funariidae</taxon>
        <taxon>Funariales</taxon>
        <taxon>Funariaceae</taxon>
        <taxon>Physcomitrium</taxon>
    </lineage>
</organism>
<dbReference type="EnsemblPlants" id="Pp3c25_1190V3.2">
    <property type="protein sequence ID" value="PAC:32979718.CDS.1"/>
    <property type="gene ID" value="Pp3c25_1190"/>
</dbReference>
<dbReference type="Gene3D" id="3.30.730.10">
    <property type="entry name" value="AP2/ERF domain"/>
    <property type="match status" value="1"/>
</dbReference>
<dbReference type="PaxDb" id="3218-PP1S215_64V6.1"/>
<dbReference type="OrthoDB" id="10647004at2759"/>
<sequence>MVESRRVRWKTRLNVFVWMKHLFDRKREECDIYFVNLLFGSPTHTPSPTPPRTPTPTSPPNPPRTSASAYGYAPAADCGHKAWTRGGQHDNEASCSNPSSLYFDPEFCADYVEQHAIPSLPQLRRSGMTVPAQTFESNLETFHPRQGEELFPNQGMSSSDAMSVDSSVVPNPIPRTYEAWLHPYAVPNQYQQTSPTDCDISVNDYVNECTDSEFTDATEIFSQSNCSYQVGHPSVSMMSVDQVENIESLRDTGNSSTQSIQTQMMSQYVNFLERELGLAGTAKGRWRAIAYLVKNYSTLLRSRRQNGASSSSIMGEEDSPKYKGIRLRNNKWVAEIRVAKTKIKVWLGSYTRKKDAALAYDAGLHHCNQKKLKKFNFRESIQKLGASQYINIIKLREEEMKTAVKKLAEDHVKAYGSTNIR</sequence>
<gene>
    <name evidence="11" type="primary">LOC112277223</name>
    <name evidence="10" type="ORF">PHYPA_029434</name>
</gene>
<dbReference type="Gramene" id="Pp3c25_1190V3.1">
    <property type="protein sequence ID" value="PAC:32979717.CDS.1"/>
    <property type="gene ID" value="Pp3c25_1190"/>
</dbReference>
<evidence type="ECO:0000256" key="3">
    <source>
        <dbReference type="ARBA" id="ARBA00023125"/>
    </source>
</evidence>
<dbReference type="GO" id="GO:0003677">
    <property type="term" value="F:DNA binding"/>
    <property type="evidence" value="ECO:0007669"/>
    <property type="project" value="UniProtKB-KW"/>
</dbReference>
<dbReference type="PANTHER" id="PTHR31839">
    <property type="entry name" value="DEHYDRATION-RESPONSIVE ELEMENT-BINDING PROTEIN 1D"/>
    <property type="match status" value="1"/>
</dbReference>
<accession>A0A2K1IDD1</accession>
<comment type="subcellular location">
    <subcellularLocation>
        <location evidence="1">Nucleus</location>
    </subcellularLocation>
</comment>
<feature type="domain" description="AP2/ERF" evidence="9">
    <location>
        <begin position="321"/>
        <end position="378"/>
    </location>
</feature>
<keyword evidence="4" id="KW-0010">Activator</keyword>
<reference evidence="11" key="3">
    <citation type="submission" date="2020-12" db="UniProtKB">
        <authorList>
            <consortium name="EnsemblPlants"/>
        </authorList>
    </citation>
    <scope>IDENTIFICATION</scope>
</reference>
<evidence type="ECO:0000256" key="7">
    <source>
        <dbReference type="ARBA" id="ARBA00024343"/>
    </source>
</evidence>
<comment type="similarity">
    <text evidence="7">Belongs to the AP2/ERF transcription factor family. ERF subfamily.</text>
</comment>